<keyword evidence="5" id="KW-0812">Transmembrane</keyword>
<organism evidence="6 7">
    <name type="scientific">Methanospirillum stamsii</name>
    <dbReference type="NCBI Taxonomy" id="1277351"/>
    <lineage>
        <taxon>Archaea</taxon>
        <taxon>Methanobacteriati</taxon>
        <taxon>Methanobacteriota</taxon>
        <taxon>Stenosarchaea group</taxon>
        <taxon>Methanomicrobia</taxon>
        <taxon>Methanomicrobiales</taxon>
        <taxon>Methanospirillaceae</taxon>
        <taxon>Methanospirillum</taxon>
    </lineage>
</organism>
<dbReference type="OrthoDB" id="117400at2157"/>
<dbReference type="GO" id="GO:0097589">
    <property type="term" value="C:archaeal-type flagellum"/>
    <property type="evidence" value="ECO:0007669"/>
    <property type="project" value="UniProtKB-SubCell"/>
</dbReference>
<dbReference type="GO" id="GO:0097588">
    <property type="term" value="P:archaeal or bacterial-type flagellum-dependent cell motility"/>
    <property type="evidence" value="ECO:0007669"/>
    <property type="project" value="InterPro"/>
</dbReference>
<dbReference type="PANTHER" id="PTHR35903">
    <property type="entry name" value="FLAGELLIN B1"/>
    <property type="match status" value="1"/>
</dbReference>
<dbReference type="NCBIfam" id="TIGR02537">
    <property type="entry name" value="arch_flag_Nterm"/>
    <property type="match status" value="1"/>
</dbReference>
<dbReference type="InterPro" id="IPR013373">
    <property type="entry name" value="Flagellin/pilin_N_arc"/>
</dbReference>
<dbReference type="GeneID" id="97609128"/>
<dbReference type="PANTHER" id="PTHR35903:SF1">
    <property type="entry name" value="FLAGELLIN B1"/>
    <property type="match status" value="1"/>
</dbReference>
<evidence type="ECO:0000256" key="2">
    <source>
        <dbReference type="ARBA" id="ARBA00010256"/>
    </source>
</evidence>
<sequence>MKLYDEAFSGLEAAIVVIAFVVVAVVFGMAVLGTGFFATQEAEKTTTSGYKMASSTIYIEGGVYAYLKDGFGSNSALDDVQFSAAIPETGQAQDMNDLIIVYTHSKDTSIVREFTYGNGPIADYYHFGADGSSIMLPGERRNFRLDQVDGPIPGGWFTIEFKPKVGATTFVTYHLPDSFQGGSVFT</sequence>
<dbReference type="RefSeq" id="WP_109941339.1">
    <property type="nucleotide sequence ID" value="NZ_CP176366.1"/>
</dbReference>
<dbReference type="AlphaFoldDB" id="A0A2V2N366"/>
<keyword evidence="5" id="KW-1133">Transmembrane helix</keyword>
<dbReference type="Pfam" id="PF01917">
    <property type="entry name" value="Flagellin_arch-type"/>
    <property type="match status" value="1"/>
</dbReference>
<keyword evidence="7" id="KW-1185">Reference proteome</keyword>
<comment type="caution">
    <text evidence="6">The sequence shown here is derived from an EMBL/GenBank/DDBJ whole genome shotgun (WGS) entry which is preliminary data.</text>
</comment>
<evidence type="ECO:0000256" key="3">
    <source>
        <dbReference type="ARBA" id="ARBA00022440"/>
    </source>
</evidence>
<evidence type="ECO:0000256" key="4">
    <source>
        <dbReference type="RuleBase" id="RU361282"/>
    </source>
</evidence>
<feature type="transmembrane region" description="Helical" evidence="5">
    <location>
        <begin position="13"/>
        <end position="38"/>
    </location>
</feature>
<gene>
    <name evidence="6" type="ORF">DLD82_11590</name>
</gene>
<dbReference type="EMBL" id="QGMZ01000024">
    <property type="protein sequence ID" value="PWR72955.1"/>
    <property type="molecule type" value="Genomic_DNA"/>
</dbReference>
<dbReference type="GO" id="GO:0005198">
    <property type="term" value="F:structural molecule activity"/>
    <property type="evidence" value="ECO:0007669"/>
    <property type="project" value="InterPro"/>
</dbReference>
<evidence type="ECO:0000256" key="1">
    <source>
        <dbReference type="ARBA" id="ARBA00004618"/>
    </source>
</evidence>
<keyword evidence="5" id="KW-0472">Membrane</keyword>
<reference evidence="6 7" key="1">
    <citation type="submission" date="2018-05" db="EMBL/GenBank/DDBJ databases">
        <title>Draft genome of Methanospirillum stamsii Pt1.</title>
        <authorList>
            <person name="Dueholm M.S."/>
            <person name="Nielsen P.H."/>
            <person name="Bakmann L.F."/>
            <person name="Otzen D.E."/>
        </authorList>
    </citation>
    <scope>NUCLEOTIDE SEQUENCE [LARGE SCALE GENOMIC DNA]</scope>
    <source>
        <strain evidence="6 7">Pt1</strain>
    </source>
</reference>
<proteinExistence type="inferred from homology"/>
<keyword evidence="3 4" id="KW-0974">Archaeal flagellum</keyword>
<dbReference type="InterPro" id="IPR002774">
    <property type="entry name" value="Flagellin_arc-type"/>
</dbReference>
<name>A0A2V2N366_9EURY</name>
<evidence type="ECO:0000313" key="6">
    <source>
        <dbReference type="EMBL" id="PWR72955.1"/>
    </source>
</evidence>
<dbReference type="Proteomes" id="UP000245934">
    <property type="component" value="Unassembled WGS sequence"/>
</dbReference>
<accession>A0A2V2N366</accession>
<protein>
    <recommendedName>
        <fullName evidence="4">Flagellin</fullName>
    </recommendedName>
</protein>
<evidence type="ECO:0000256" key="5">
    <source>
        <dbReference type="SAM" id="Phobius"/>
    </source>
</evidence>
<evidence type="ECO:0000313" key="7">
    <source>
        <dbReference type="Proteomes" id="UP000245934"/>
    </source>
</evidence>
<comment type="similarity">
    <text evidence="2 4">Belongs to the archaeal flagellin family.</text>
</comment>
<comment type="subcellular location">
    <subcellularLocation>
        <location evidence="1 4">Archaeal flagellum</location>
    </subcellularLocation>
</comment>
<comment type="function">
    <text evidence="4">Flagellin is the subunit protein which polymerizes to form the filaments of archaeal flagella.</text>
</comment>